<dbReference type="AlphaFoldDB" id="A0A2I0KV36"/>
<protein>
    <submittedName>
        <fullName evidence="1">Uncharacterized protein</fullName>
    </submittedName>
</protein>
<proteinExistence type="predicted"/>
<reference evidence="1 2" key="1">
    <citation type="submission" date="2017-11" db="EMBL/GenBank/DDBJ databases">
        <title>De-novo sequencing of pomegranate (Punica granatum L.) genome.</title>
        <authorList>
            <person name="Akparov Z."/>
            <person name="Amiraslanov A."/>
            <person name="Hajiyeva S."/>
            <person name="Abbasov M."/>
            <person name="Kaur K."/>
            <person name="Hamwieh A."/>
            <person name="Solovyev V."/>
            <person name="Salamov A."/>
            <person name="Braich B."/>
            <person name="Kosarev P."/>
            <person name="Mahmoud A."/>
            <person name="Hajiyev E."/>
            <person name="Babayeva S."/>
            <person name="Izzatullayeva V."/>
            <person name="Mammadov A."/>
            <person name="Mammadov A."/>
            <person name="Sharifova S."/>
            <person name="Ojaghi J."/>
            <person name="Eynullazada K."/>
            <person name="Bayramov B."/>
            <person name="Abdulazimova A."/>
            <person name="Shahmuradov I."/>
        </authorList>
    </citation>
    <scope>NUCLEOTIDE SEQUENCE [LARGE SCALE GENOMIC DNA]</scope>
    <source>
        <strain evidence="2">cv. AG2017</strain>
        <tissue evidence="1">Leaf</tissue>
    </source>
</reference>
<name>A0A2I0KV36_PUNGR</name>
<dbReference type="Proteomes" id="UP000233551">
    <property type="component" value="Unassembled WGS sequence"/>
</dbReference>
<evidence type="ECO:0000313" key="2">
    <source>
        <dbReference type="Proteomes" id="UP000233551"/>
    </source>
</evidence>
<evidence type="ECO:0000313" key="1">
    <source>
        <dbReference type="EMBL" id="PKI72213.1"/>
    </source>
</evidence>
<keyword evidence="2" id="KW-1185">Reference proteome</keyword>
<sequence>MMVKFLAGDGTNMGSWVWATPSTEISLPEFPLRALFRKTLPVAGGTLYCWLRNLEAEAFETPLIDAAKDEQQFW</sequence>
<comment type="caution">
    <text evidence="1">The sequence shown here is derived from an EMBL/GenBank/DDBJ whole genome shotgun (WGS) entry which is preliminary data.</text>
</comment>
<organism evidence="1 2">
    <name type="scientific">Punica granatum</name>
    <name type="common">Pomegranate</name>
    <dbReference type="NCBI Taxonomy" id="22663"/>
    <lineage>
        <taxon>Eukaryota</taxon>
        <taxon>Viridiplantae</taxon>
        <taxon>Streptophyta</taxon>
        <taxon>Embryophyta</taxon>
        <taxon>Tracheophyta</taxon>
        <taxon>Spermatophyta</taxon>
        <taxon>Magnoliopsida</taxon>
        <taxon>eudicotyledons</taxon>
        <taxon>Gunneridae</taxon>
        <taxon>Pentapetalae</taxon>
        <taxon>rosids</taxon>
        <taxon>malvids</taxon>
        <taxon>Myrtales</taxon>
        <taxon>Lythraceae</taxon>
        <taxon>Punica</taxon>
    </lineage>
</organism>
<gene>
    <name evidence="1" type="ORF">CRG98_007411</name>
</gene>
<dbReference type="EMBL" id="PGOL01000336">
    <property type="protein sequence ID" value="PKI72213.1"/>
    <property type="molecule type" value="Genomic_DNA"/>
</dbReference>
<accession>A0A2I0KV36</accession>